<keyword evidence="2" id="KW-1185">Reference proteome</keyword>
<name>A0ABV0ZRK2_9TELE</name>
<dbReference type="Proteomes" id="UP001469553">
    <property type="component" value="Unassembled WGS sequence"/>
</dbReference>
<dbReference type="EMBL" id="JAHRIP010068212">
    <property type="protein sequence ID" value="MEQ2308101.1"/>
    <property type="molecule type" value="Genomic_DNA"/>
</dbReference>
<evidence type="ECO:0000313" key="1">
    <source>
        <dbReference type="EMBL" id="MEQ2308101.1"/>
    </source>
</evidence>
<gene>
    <name evidence="1" type="ORF">AMECASPLE_024738</name>
</gene>
<evidence type="ECO:0000313" key="2">
    <source>
        <dbReference type="Proteomes" id="UP001469553"/>
    </source>
</evidence>
<accession>A0ABV0ZRK2</accession>
<comment type="caution">
    <text evidence="1">The sequence shown here is derived from an EMBL/GenBank/DDBJ whole genome shotgun (WGS) entry which is preliminary data.</text>
</comment>
<proteinExistence type="predicted"/>
<sequence length="85" mass="9839">MKCEVDLKAVQTQHTHTHHQILSVYIFHEEGFLQTLLQTKDLKSASKLSKSYRSISSSTETVSVQFYLHGFKSDMILVRNQMKPQ</sequence>
<reference evidence="1 2" key="1">
    <citation type="submission" date="2021-06" db="EMBL/GenBank/DDBJ databases">
        <authorList>
            <person name="Palmer J.M."/>
        </authorList>
    </citation>
    <scope>NUCLEOTIDE SEQUENCE [LARGE SCALE GENOMIC DNA]</scope>
    <source>
        <strain evidence="1 2">AS_MEX2019</strain>
        <tissue evidence="1">Muscle</tissue>
    </source>
</reference>
<organism evidence="1 2">
    <name type="scientific">Ameca splendens</name>
    <dbReference type="NCBI Taxonomy" id="208324"/>
    <lineage>
        <taxon>Eukaryota</taxon>
        <taxon>Metazoa</taxon>
        <taxon>Chordata</taxon>
        <taxon>Craniata</taxon>
        <taxon>Vertebrata</taxon>
        <taxon>Euteleostomi</taxon>
        <taxon>Actinopterygii</taxon>
        <taxon>Neopterygii</taxon>
        <taxon>Teleostei</taxon>
        <taxon>Neoteleostei</taxon>
        <taxon>Acanthomorphata</taxon>
        <taxon>Ovalentaria</taxon>
        <taxon>Atherinomorphae</taxon>
        <taxon>Cyprinodontiformes</taxon>
        <taxon>Goodeidae</taxon>
        <taxon>Ameca</taxon>
    </lineage>
</organism>
<protein>
    <submittedName>
        <fullName evidence="1">Uncharacterized protein</fullName>
    </submittedName>
</protein>